<dbReference type="PANTHER" id="PTHR23279:SF36">
    <property type="entry name" value="DEFECTIVE PROBOSCIS EXTENSION RESPONSE 9, ISOFORM A"/>
    <property type="match status" value="1"/>
</dbReference>
<proteinExistence type="predicted"/>
<dbReference type="Gene3D" id="2.60.40.10">
    <property type="entry name" value="Immunoglobulins"/>
    <property type="match status" value="2"/>
</dbReference>
<evidence type="ECO:0000256" key="1">
    <source>
        <dbReference type="SAM" id="SignalP"/>
    </source>
</evidence>
<feature type="domain" description="Ig-like" evidence="2">
    <location>
        <begin position="52"/>
        <end position="198"/>
    </location>
</feature>
<evidence type="ECO:0000259" key="2">
    <source>
        <dbReference type="PROSITE" id="PS50835"/>
    </source>
</evidence>
<keyword evidence="1" id="KW-0732">Signal</keyword>
<dbReference type="InterPro" id="IPR013783">
    <property type="entry name" value="Ig-like_fold"/>
</dbReference>
<gene>
    <name evidence="3" type="ORF">BpHYR1_011956</name>
</gene>
<dbReference type="PROSITE" id="PS50835">
    <property type="entry name" value="IG_LIKE"/>
    <property type="match status" value="2"/>
</dbReference>
<dbReference type="STRING" id="10195.A0A3M7PTA0"/>
<dbReference type="SUPFAM" id="SSF48726">
    <property type="entry name" value="Immunoglobulin"/>
    <property type="match status" value="2"/>
</dbReference>
<dbReference type="InterPro" id="IPR007110">
    <property type="entry name" value="Ig-like_dom"/>
</dbReference>
<dbReference type="GO" id="GO:0050808">
    <property type="term" value="P:synapse organization"/>
    <property type="evidence" value="ECO:0007669"/>
    <property type="project" value="TreeGrafter"/>
</dbReference>
<dbReference type="Proteomes" id="UP000276133">
    <property type="component" value="Unassembled WGS sequence"/>
</dbReference>
<dbReference type="InterPro" id="IPR003599">
    <property type="entry name" value="Ig_sub"/>
</dbReference>
<dbReference type="EMBL" id="REGN01008910">
    <property type="protein sequence ID" value="RNA02387.1"/>
    <property type="molecule type" value="Genomic_DNA"/>
</dbReference>
<dbReference type="InterPro" id="IPR036179">
    <property type="entry name" value="Ig-like_dom_sf"/>
</dbReference>
<dbReference type="Pfam" id="PF13927">
    <property type="entry name" value="Ig_3"/>
    <property type="match status" value="1"/>
</dbReference>
<name>A0A3M7PTA0_BRAPC</name>
<feature type="signal peptide" evidence="1">
    <location>
        <begin position="1"/>
        <end position="19"/>
    </location>
</feature>
<dbReference type="SMART" id="SM00409">
    <property type="entry name" value="IG"/>
    <property type="match status" value="2"/>
</dbReference>
<evidence type="ECO:0000313" key="4">
    <source>
        <dbReference type="Proteomes" id="UP000276133"/>
    </source>
</evidence>
<keyword evidence="4" id="KW-1185">Reference proteome</keyword>
<sequence length="364" mass="42711">MKAIIQMFKFILFITFVSCVPGTDINDPTLSTTSLNVNRNFIHHNPRHHLHPRTYEQTDDFNQQIFINQSNNIHILAKHGQTVNLPCLVFKQKHHDLSNIYTIWNKLNEKQRPVVLSIGHQQLKQDMRYRIRLINFNKHDKNSDEPEQAQKRYAILPGHQLDSDMAAVPSHLRHRYLVQNWQLEIRKITFEDAGTYQCLLPLVKPIVKNITLQVVPDLIIEPRKGSFRQDDKIVIKCRATLKYQPKLNHNLNQRQQKPNIHWYKENEIIRTTSSRSISNGPPKIEIDTQQDQDENLLNSILTINNAKIDDSGKYKCIYDNIQEQVDVKVIYDYYEYKNYLSVGSVLKTNLLSSLVLVLLFVLWL</sequence>
<dbReference type="AlphaFoldDB" id="A0A3M7PTA0"/>
<dbReference type="OrthoDB" id="6346662at2759"/>
<reference evidence="3 4" key="1">
    <citation type="journal article" date="2018" name="Sci. Rep.">
        <title>Genomic signatures of local adaptation to the degree of environmental predictability in rotifers.</title>
        <authorList>
            <person name="Franch-Gras L."/>
            <person name="Hahn C."/>
            <person name="Garcia-Roger E.M."/>
            <person name="Carmona M.J."/>
            <person name="Serra M."/>
            <person name="Gomez A."/>
        </authorList>
    </citation>
    <scope>NUCLEOTIDE SEQUENCE [LARGE SCALE GENOMIC DNA]</scope>
    <source>
        <strain evidence="3">HYR1</strain>
    </source>
</reference>
<organism evidence="3 4">
    <name type="scientific">Brachionus plicatilis</name>
    <name type="common">Marine rotifer</name>
    <name type="synonym">Brachionus muelleri</name>
    <dbReference type="NCBI Taxonomy" id="10195"/>
    <lineage>
        <taxon>Eukaryota</taxon>
        <taxon>Metazoa</taxon>
        <taxon>Spiralia</taxon>
        <taxon>Gnathifera</taxon>
        <taxon>Rotifera</taxon>
        <taxon>Eurotatoria</taxon>
        <taxon>Monogononta</taxon>
        <taxon>Pseudotrocha</taxon>
        <taxon>Ploima</taxon>
        <taxon>Brachionidae</taxon>
        <taxon>Brachionus</taxon>
    </lineage>
</organism>
<feature type="chain" id="PRO_5018058843" evidence="1">
    <location>
        <begin position="20"/>
        <end position="364"/>
    </location>
</feature>
<dbReference type="GO" id="GO:0032589">
    <property type="term" value="C:neuron projection membrane"/>
    <property type="evidence" value="ECO:0007669"/>
    <property type="project" value="TreeGrafter"/>
</dbReference>
<evidence type="ECO:0000313" key="3">
    <source>
        <dbReference type="EMBL" id="RNA02387.1"/>
    </source>
</evidence>
<protein>
    <submittedName>
        <fullName evidence="3">Putative lachesin</fullName>
    </submittedName>
</protein>
<accession>A0A3M7PTA0</accession>
<feature type="domain" description="Ig-like" evidence="2">
    <location>
        <begin position="216"/>
        <end position="328"/>
    </location>
</feature>
<dbReference type="CDD" id="cd00096">
    <property type="entry name" value="Ig"/>
    <property type="match status" value="1"/>
</dbReference>
<comment type="caution">
    <text evidence="3">The sequence shown here is derived from an EMBL/GenBank/DDBJ whole genome shotgun (WGS) entry which is preliminary data.</text>
</comment>
<dbReference type="InterPro" id="IPR037448">
    <property type="entry name" value="Zig-8"/>
</dbReference>
<dbReference type="PANTHER" id="PTHR23279">
    <property type="entry name" value="DEFECTIVE PROBOSCIS EXTENSION RESPONSE DPR -RELATED"/>
    <property type="match status" value="1"/>
</dbReference>